<protein>
    <submittedName>
        <fullName evidence="1">Uncharacterized protein</fullName>
    </submittedName>
</protein>
<dbReference type="EMBL" id="FMJB01000044">
    <property type="protein sequence ID" value="SCM67165.1"/>
    <property type="molecule type" value="Genomic_DNA"/>
</dbReference>
<proteinExistence type="predicted"/>
<gene>
    <name evidence="1" type="ORF">KARMA_1356</name>
</gene>
<name>A0A1M4MZF4_9RHOB</name>
<keyword evidence="2" id="KW-1185">Reference proteome</keyword>
<dbReference type="RefSeq" id="WP_072705811.1">
    <property type="nucleotide sequence ID" value="NZ_FMJB01000044.1"/>
</dbReference>
<dbReference type="Proteomes" id="UP000184085">
    <property type="component" value="Unassembled WGS sequence"/>
</dbReference>
<dbReference type="PROSITE" id="PS51257">
    <property type="entry name" value="PROKAR_LIPOPROTEIN"/>
    <property type="match status" value="1"/>
</dbReference>
<dbReference type="AlphaFoldDB" id="A0A1M4MZF4"/>
<evidence type="ECO:0000313" key="1">
    <source>
        <dbReference type="EMBL" id="SCM67165.1"/>
    </source>
</evidence>
<organism evidence="1 2">
    <name type="scientific">Donghicola eburneus</name>
    <dbReference type="NCBI Taxonomy" id="393278"/>
    <lineage>
        <taxon>Bacteria</taxon>
        <taxon>Pseudomonadati</taxon>
        <taxon>Pseudomonadota</taxon>
        <taxon>Alphaproteobacteria</taxon>
        <taxon>Rhodobacterales</taxon>
        <taxon>Roseobacteraceae</taxon>
        <taxon>Donghicola</taxon>
    </lineage>
</organism>
<accession>A0A1M4MZF4</accession>
<reference evidence="2" key="1">
    <citation type="submission" date="2016-09" db="EMBL/GenBank/DDBJ databases">
        <authorList>
            <person name="Wibberg D."/>
        </authorList>
    </citation>
    <scope>NUCLEOTIDE SEQUENCE [LARGE SCALE GENOMIC DNA]</scope>
</reference>
<sequence>MRPIICFASLACLLAACEPMPDLTEVESAYVETAPYPDLITLTPGISAPAPTDSDDESMAALQARADRLAAQAQ</sequence>
<evidence type="ECO:0000313" key="2">
    <source>
        <dbReference type="Proteomes" id="UP000184085"/>
    </source>
</evidence>